<feature type="region of interest" description="Disordered" evidence="5">
    <location>
        <begin position="1"/>
        <end position="27"/>
    </location>
</feature>
<protein>
    <submittedName>
        <fullName evidence="7">Uncharacterized protein</fullName>
    </submittedName>
</protein>
<accession>A0ABQ7FT57</accession>
<evidence type="ECO:0000313" key="8">
    <source>
        <dbReference type="Proteomes" id="UP000815325"/>
    </source>
</evidence>
<evidence type="ECO:0000256" key="3">
    <source>
        <dbReference type="ARBA" id="ARBA00022989"/>
    </source>
</evidence>
<evidence type="ECO:0000256" key="6">
    <source>
        <dbReference type="SAM" id="Phobius"/>
    </source>
</evidence>
<dbReference type="PANTHER" id="PTHR23051">
    <property type="entry name" value="SOLUTE CARRIER FAMILY 35, MEMBER F5"/>
    <property type="match status" value="1"/>
</dbReference>
<dbReference type="EMBL" id="MU072642">
    <property type="protein sequence ID" value="KAF5825542.1"/>
    <property type="molecule type" value="Genomic_DNA"/>
</dbReference>
<evidence type="ECO:0000313" key="7">
    <source>
        <dbReference type="EMBL" id="KAF5825542.1"/>
    </source>
</evidence>
<keyword evidence="3 6" id="KW-1133">Transmembrane helix</keyword>
<evidence type="ECO:0000256" key="5">
    <source>
        <dbReference type="SAM" id="MobiDB-lite"/>
    </source>
</evidence>
<feature type="non-terminal residue" evidence="7">
    <location>
        <position position="159"/>
    </location>
</feature>
<comment type="subcellular location">
    <subcellularLocation>
        <location evidence="1">Membrane</location>
        <topology evidence="1">Multi-pass membrane protein</topology>
    </subcellularLocation>
</comment>
<evidence type="ECO:0000256" key="4">
    <source>
        <dbReference type="ARBA" id="ARBA00023136"/>
    </source>
</evidence>
<reference evidence="7" key="1">
    <citation type="submission" date="2017-08" db="EMBL/GenBank/DDBJ databases">
        <authorList>
            <person name="Polle J.E."/>
            <person name="Barry K."/>
            <person name="Cushman J."/>
            <person name="Schmutz J."/>
            <person name="Tran D."/>
            <person name="Hathwaick L.T."/>
            <person name="Yim W.C."/>
            <person name="Jenkins J."/>
            <person name="Mckie-Krisberg Z.M."/>
            <person name="Prochnik S."/>
            <person name="Lindquist E."/>
            <person name="Dockter R.B."/>
            <person name="Adam C."/>
            <person name="Molina H."/>
            <person name="Bunkerborg J."/>
            <person name="Jin E."/>
            <person name="Buchheim M."/>
            <person name="Magnuson J."/>
        </authorList>
    </citation>
    <scope>NUCLEOTIDE SEQUENCE</scope>
    <source>
        <strain evidence="7">CCAP 19/18</strain>
    </source>
</reference>
<feature type="transmembrane region" description="Helical" evidence="6">
    <location>
        <begin position="78"/>
        <end position="95"/>
    </location>
</feature>
<keyword evidence="2 6" id="KW-0812">Transmembrane</keyword>
<gene>
    <name evidence="7" type="ORF">DUNSADRAFT_8894</name>
</gene>
<feature type="transmembrane region" description="Helical" evidence="6">
    <location>
        <begin position="40"/>
        <end position="58"/>
    </location>
</feature>
<evidence type="ECO:0000256" key="1">
    <source>
        <dbReference type="ARBA" id="ARBA00004141"/>
    </source>
</evidence>
<dbReference type="PANTHER" id="PTHR23051:SF0">
    <property type="entry name" value="SOLUTE CARRIER FAMILY 35 MEMBER F5"/>
    <property type="match status" value="1"/>
</dbReference>
<organism evidence="7 8">
    <name type="scientific">Dunaliella salina</name>
    <name type="common">Green alga</name>
    <name type="synonym">Protococcus salinus</name>
    <dbReference type="NCBI Taxonomy" id="3046"/>
    <lineage>
        <taxon>Eukaryota</taxon>
        <taxon>Viridiplantae</taxon>
        <taxon>Chlorophyta</taxon>
        <taxon>core chlorophytes</taxon>
        <taxon>Chlorophyceae</taxon>
        <taxon>CS clade</taxon>
        <taxon>Chlamydomonadales</taxon>
        <taxon>Dunaliellaceae</taxon>
        <taxon>Dunaliella</taxon>
    </lineage>
</organism>
<keyword evidence="4 6" id="KW-0472">Membrane</keyword>
<evidence type="ECO:0000256" key="2">
    <source>
        <dbReference type="ARBA" id="ARBA00022692"/>
    </source>
</evidence>
<sequence length="159" mass="17694">MHARRKEQEGSPSERAPLQQAAQQQADELIEQGRQAHKQALHAAFWATPLWFFAQYAFNASLALTSVTSNTILSSTSSLFTFGLAVVMLGECFAARKLACTLSRASLQVSWAPHVHHHLYLSILGTPSAALYHTQAGLHRHAHLYTYPGHFMHPHMHSD</sequence>
<comment type="caution">
    <text evidence="7">The sequence shown here is derived from an EMBL/GenBank/DDBJ whole genome shotgun (WGS) entry which is preliminary data.</text>
</comment>
<proteinExistence type="predicted"/>
<name>A0ABQ7FT57_DUNSA</name>
<keyword evidence="8" id="KW-1185">Reference proteome</keyword>
<dbReference type="Proteomes" id="UP000815325">
    <property type="component" value="Unassembled WGS sequence"/>
</dbReference>